<dbReference type="GO" id="GO:0000062">
    <property type="term" value="F:fatty-acyl-CoA binding"/>
    <property type="evidence" value="ECO:0007669"/>
    <property type="project" value="InterPro"/>
</dbReference>
<feature type="compositionally biased region" description="Polar residues" evidence="1">
    <location>
        <begin position="119"/>
        <end position="130"/>
    </location>
</feature>
<comment type="caution">
    <text evidence="3">The sequence shown here is derived from an EMBL/GenBank/DDBJ whole genome shotgun (WGS) entry which is preliminary data.</text>
</comment>
<feature type="compositionally biased region" description="Low complexity" evidence="1">
    <location>
        <begin position="134"/>
        <end position="148"/>
    </location>
</feature>
<feature type="compositionally biased region" description="Acidic residues" evidence="1">
    <location>
        <begin position="57"/>
        <end position="67"/>
    </location>
</feature>
<evidence type="ECO:0000256" key="1">
    <source>
        <dbReference type="SAM" id="MobiDB-lite"/>
    </source>
</evidence>
<dbReference type="EMBL" id="JABAYA010000011">
    <property type="protein sequence ID" value="KAF7731228.1"/>
    <property type="molecule type" value="Genomic_DNA"/>
</dbReference>
<feature type="region of interest" description="Disordered" evidence="1">
    <location>
        <begin position="324"/>
        <end position="356"/>
    </location>
</feature>
<feature type="compositionally biased region" description="Polar residues" evidence="1">
    <location>
        <begin position="182"/>
        <end position="199"/>
    </location>
</feature>
<proteinExistence type="predicted"/>
<evidence type="ECO:0000259" key="2">
    <source>
        <dbReference type="PROSITE" id="PS51228"/>
    </source>
</evidence>
<sequence length="365" mass="40455">MVMDAWKALEGMGTLEAKHRYVDTLLRAATEAYKANAGRAQAQKILQTFANLRSSGDDESTTDDLEDDGKRFFLSGSHLNSPKPHPLEELSAGSADEEEQAYLRQIQQSTSDNPPRGNSRASFATQSTRVMRTAPSPSSRLAPPRAASVTSAQSMATAPTTVSRRRLSQSTEDRTALRPRSAASTRSGPTDRISFTMSRSRIPPLLTEDFDDSVDPWAQQYGSQDSEDSIDEQDITSGNRPRKFLRVRRQRSAMASPVQHPHYGSSTSSTITAAHRQQRQQQPQRRFIDPPYNAVALGPAAKQALEALQSEIVALNERVDGLKQQIERSQQVSNKPPSSTDSEEDDNDDDGSEIWEGWRWVIKRG</sequence>
<evidence type="ECO:0000313" key="3">
    <source>
        <dbReference type="EMBL" id="KAF7731228.1"/>
    </source>
</evidence>
<gene>
    <name evidence="3" type="ORF">EC973_000644</name>
</gene>
<organism evidence="3 4">
    <name type="scientific">Apophysomyces ossiformis</name>
    <dbReference type="NCBI Taxonomy" id="679940"/>
    <lineage>
        <taxon>Eukaryota</taxon>
        <taxon>Fungi</taxon>
        <taxon>Fungi incertae sedis</taxon>
        <taxon>Mucoromycota</taxon>
        <taxon>Mucoromycotina</taxon>
        <taxon>Mucoromycetes</taxon>
        <taxon>Mucorales</taxon>
        <taxon>Mucorineae</taxon>
        <taxon>Mucoraceae</taxon>
        <taxon>Apophysomyces</taxon>
    </lineage>
</organism>
<feature type="region of interest" description="Disordered" evidence="1">
    <location>
        <begin position="52"/>
        <end position="286"/>
    </location>
</feature>
<dbReference type="PROSITE" id="PS51228">
    <property type="entry name" value="ACB_2"/>
    <property type="match status" value="1"/>
</dbReference>
<feature type="compositionally biased region" description="Acidic residues" evidence="1">
    <location>
        <begin position="225"/>
        <end position="234"/>
    </location>
</feature>
<feature type="compositionally biased region" description="Basic residues" evidence="1">
    <location>
        <begin position="240"/>
        <end position="251"/>
    </location>
</feature>
<feature type="compositionally biased region" description="Acidic residues" evidence="1">
    <location>
        <begin position="341"/>
        <end position="353"/>
    </location>
</feature>
<feature type="compositionally biased region" description="Polar residues" evidence="1">
    <location>
        <begin position="327"/>
        <end position="337"/>
    </location>
</feature>
<dbReference type="OrthoDB" id="346910at2759"/>
<dbReference type="Proteomes" id="UP000605846">
    <property type="component" value="Unassembled WGS sequence"/>
</dbReference>
<protein>
    <recommendedName>
        <fullName evidence="2">ACB domain-containing protein</fullName>
    </recommendedName>
</protein>
<dbReference type="AlphaFoldDB" id="A0A8H7EU31"/>
<accession>A0A8H7EU31</accession>
<dbReference type="InterPro" id="IPR000582">
    <property type="entry name" value="Acyl-CoA-binding_protein"/>
</dbReference>
<name>A0A8H7EU31_9FUNG</name>
<reference evidence="3" key="1">
    <citation type="submission" date="2020-01" db="EMBL/GenBank/DDBJ databases">
        <title>Genome Sequencing of Three Apophysomyces-Like Fungal Strains Confirms a Novel Fungal Genus in the Mucoromycota with divergent Burkholderia-like Endosymbiotic Bacteria.</title>
        <authorList>
            <person name="Stajich J.E."/>
            <person name="Macias A.M."/>
            <person name="Carter-House D."/>
            <person name="Lovett B."/>
            <person name="Kasson L.R."/>
            <person name="Berry K."/>
            <person name="Grigoriev I."/>
            <person name="Chang Y."/>
            <person name="Spatafora J."/>
            <person name="Kasson M.T."/>
        </authorList>
    </citation>
    <scope>NUCLEOTIDE SEQUENCE</scope>
    <source>
        <strain evidence="3">NRRL A-21654</strain>
    </source>
</reference>
<evidence type="ECO:0000313" key="4">
    <source>
        <dbReference type="Proteomes" id="UP000605846"/>
    </source>
</evidence>
<feature type="domain" description="ACB" evidence="2">
    <location>
        <begin position="1"/>
        <end position="34"/>
    </location>
</feature>
<keyword evidence="4" id="KW-1185">Reference proteome</keyword>
<feature type="compositionally biased region" description="Polar residues" evidence="1">
    <location>
        <begin position="149"/>
        <end position="162"/>
    </location>
</feature>